<dbReference type="SUPFAM" id="SSF51735">
    <property type="entry name" value="NAD(P)-binding Rossmann-fold domains"/>
    <property type="match status" value="1"/>
</dbReference>
<dbReference type="RefSeq" id="WP_208916500.1">
    <property type="nucleotide sequence ID" value="NZ_LT840184.1"/>
</dbReference>
<reference evidence="2 3" key="1">
    <citation type="submission" date="2017-04" db="EMBL/GenBank/DDBJ databases">
        <authorList>
            <person name="Afonso C.L."/>
            <person name="Miller P.J."/>
            <person name="Scott M.A."/>
            <person name="Spackman E."/>
            <person name="Goraichik I."/>
            <person name="Dimitrov K.M."/>
            <person name="Suarez D.L."/>
            <person name="Swayne D.E."/>
        </authorList>
    </citation>
    <scope>NUCLEOTIDE SEQUENCE [LARGE SCALE GENOMIC DNA]</scope>
    <source>
        <strain evidence="2 3">N3/975</strain>
    </source>
</reference>
<evidence type="ECO:0000313" key="3">
    <source>
        <dbReference type="Proteomes" id="UP000192940"/>
    </source>
</evidence>
<proteinExistence type="predicted"/>
<dbReference type="InterPro" id="IPR051606">
    <property type="entry name" value="Polyketide_Oxido-like"/>
</dbReference>
<dbReference type="EMBL" id="LT840184">
    <property type="protein sequence ID" value="SMF92413.1"/>
    <property type="molecule type" value="Genomic_DNA"/>
</dbReference>
<dbReference type="AlphaFoldDB" id="A0A1X7HT05"/>
<dbReference type="Gene3D" id="3.40.50.720">
    <property type="entry name" value="NAD(P)-binding Rossmann-like Domain"/>
    <property type="match status" value="1"/>
</dbReference>
<organism evidence="2 3">
    <name type="scientific">Paenibacillus uliginis N3/975</name>
    <dbReference type="NCBI Taxonomy" id="1313296"/>
    <lineage>
        <taxon>Bacteria</taxon>
        <taxon>Bacillati</taxon>
        <taxon>Bacillota</taxon>
        <taxon>Bacilli</taxon>
        <taxon>Bacillales</taxon>
        <taxon>Paenibacillaceae</taxon>
        <taxon>Paenibacillus</taxon>
    </lineage>
</organism>
<dbReference type="InterPro" id="IPR016040">
    <property type="entry name" value="NAD(P)-bd_dom"/>
</dbReference>
<accession>A0A1X7HT05</accession>
<dbReference type="STRING" id="1313296.SAMN05661091_5811"/>
<name>A0A1X7HT05_9BACL</name>
<dbReference type="InterPro" id="IPR036291">
    <property type="entry name" value="NAD(P)-bd_dom_sf"/>
</dbReference>
<dbReference type="PANTHER" id="PTHR43355:SF2">
    <property type="entry name" value="FLAVIN REDUCTASE (NADPH)"/>
    <property type="match status" value="1"/>
</dbReference>
<dbReference type="Proteomes" id="UP000192940">
    <property type="component" value="Chromosome I"/>
</dbReference>
<sequence>MDRSKTIAIIGGTGKVGLHVATKALQNGYQVVMLARNPDKYIFNDPGIEIIQGDAQSTDSIRLLLKDCDAVINTLGQPVRDDPIYSSVTNNILTIMNEYGMNRYIGVTGGSLHVPGDSKKLINKIGEKLFELFFSKMMIDKKKELNLLLNSDRDWTLIRLPFVVDGPETGDIKVKLTDMPGTKMTNGDIAAFLIDQVLGTQYIRKTPCISN</sequence>
<protein>
    <submittedName>
        <fullName evidence="2">Putative NADH-flavin reductase</fullName>
    </submittedName>
</protein>
<dbReference type="Pfam" id="PF13460">
    <property type="entry name" value="NAD_binding_10"/>
    <property type="match status" value="1"/>
</dbReference>
<dbReference type="GO" id="GO:0004074">
    <property type="term" value="F:biliverdin reductase [NAD(P)H] activity"/>
    <property type="evidence" value="ECO:0007669"/>
    <property type="project" value="TreeGrafter"/>
</dbReference>
<evidence type="ECO:0000259" key="1">
    <source>
        <dbReference type="Pfam" id="PF13460"/>
    </source>
</evidence>
<keyword evidence="3" id="KW-1185">Reference proteome</keyword>
<feature type="domain" description="NAD(P)-binding" evidence="1">
    <location>
        <begin position="11"/>
        <end position="197"/>
    </location>
</feature>
<evidence type="ECO:0000313" key="2">
    <source>
        <dbReference type="EMBL" id="SMF92413.1"/>
    </source>
</evidence>
<dbReference type="GO" id="GO:0042602">
    <property type="term" value="F:riboflavin reductase (NADPH) activity"/>
    <property type="evidence" value="ECO:0007669"/>
    <property type="project" value="TreeGrafter"/>
</dbReference>
<gene>
    <name evidence="2" type="ORF">SAMN05661091_5811</name>
</gene>
<dbReference type="PANTHER" id="PTHR43355">
    <property type="entry name" value="FLAVIN REDUCTASE (NADPH)"/>
    <property type="match status" value="1"/>
</dbReference>